<organism evidence="1 2">
    <name type="scientific">Vararia minispora EC-137</name>
    <dbReference type="NCBI Taxonomy" id="1314806"/>
    <lineage>
        <taxon>Eukaryota</taxon>
        <taxon>Fungi</taxon>
        <taxon>Dikarya</taxon>
        <taxon>Basidiomycota</taxon>
        <taxon>Agaricomycotina</taxon>
        <taxon>Agaricomycetes</taxon>
        <taxon>Russulales</taxon>
        <taxon>Lachnocladiaceae</taxon>
        <taxon>Vararia</taxon>
    </lineage>
</organism>
<reference evidence="1" key="2">
    <citation type="journal article" date="2022" name="New Phytol.">
        <title>Evolutionary transition to the ectomycorrhizal habit in the genomes of a hyperdiverse lineage of mushroom-forming fungi.</title>
        <authorList>
            <person name="Looney B."/>
            <person name="Miyauchi S."/>
            <person name="Morin E."/>
            <person name="Drula E."/>
            <person name="Courty P.E."/>
            <person name="Kohler A."/>
            <person name="Kuo A."/>
            <person name="LaButti K."/>
            <person name="Pangilinan J."/>
            <person name="Lipzen A."/>
            <person name="Riley R."/>
            <person name="Andreopoulos W."/>
            <person name="He G."/>
            <person name="Johnson J."/>
            <person name="Nolan M."/>
            <person name="Tritt A."/>
            <person name="Barry K.W."/>
            <person name="Grigoriev I.V."/>
            <person name="Nagy L.G."/>
            <person name="Hibbett D."/>
            <person name="Henrissat B."/>
            <person name="Matheny P.B."/>
            <person name="Labbe J."/>
            <person name="Martin F.M."/>
        </authorList>
    </citation>
    <scope>NUCLEOTIDE SEQUENCE</scope>
    <source>
        <strain evidence="1">EC-137</strain>
    </source>
</reference>
<protein>
    <submittedName>
        <fullName evidence="1">Fungal-specific transcription factor domain-containing protein</fullName>
    </submittedName>
</protein>
<gene>
    <name evidence="1" type="ORF">K488DRAFT_50169</name>
</gene>
<keyword evidence="2" id="KW-1185">Reference proteome</keyword>
<dbReference type="EMBL" id="MU273550">
    <property type="protein sequence ID" value="KAI0032311.1"/>
    <property type="molecule type" value="Genomic_DNA"/>
</dbReference>
<reference evidence="1" key="1">
    <citation type="submission" date="2021-02" db="EMBL/GenBank/DDBJ databases">
        <authorList>
            <consortium name="DOE Joint Genome Institute"/>
            <person name="Ahrendt S."/>
            <person name="Looney B.P."/>
            <person name="Miyauchi S."/>
            <person name="Morin E."/>
            <person name="Drula E."/>
            <person name="Courty P.E."/>
            <person name="Chicoki N."/>
            <person name="Fauchery L."/>
            <person name="Kohler A."/>
            <person name="Kuo A."/>
            <person name="Labutti K."/>
            <person name="Pangilinan J."/>
            <person name="Lipzen A."/>
            <person name="Riley R."/>
            <person name="Andreopoulos W."/>
            <person name="He G."/>
            <person name="Johnson J."/>
            <person name="Barry K.W."/>
            <person name="Grigoriev I.V."/>
            <person name="Nagy L."/>
            <person name="Hibbett D."/>
            <person name="Henrissat B."/>
            <person name="Matheny P.B."/>
            <person name="Labbe J."/>
            <person name="Martin F."/>
        </authorList>
    </citation>
    <scope>NUCLEOTIDE SEQUENCE</scope>
    <source>
        <strain evidence="1">EC-137</strain>
    </source>
</reference>
<dbReference type="Proteomes" id="UP000814128">
    <property type="component" value="Unassembled WGS sequence"/>
</dbReference>
<sequence>MAHAERLTQQVKTLSARVKELERALAMTQTGSGTHPLLRDTDPRDGMDIVSELEGTLAAEMEEVSDAIGSLSIAVDGKTMYFGETASSEYLQNLIQESSDPAHMSNPKFLGLPSDIIELVNAYPFGVKDHPASTEAFKMFVPPRDRTETVAGMFYTNASWLYDPVPRRDFEVLFRDPIYQAVDGFLSFKSIPAHNFAVFFMVLATGLIFSPAQSAPILMEQYHALARAAFSLDSITRGASTASVQAMTMMIHYSYWTDRNGTEVRWLFNGLCARIAQMIGLQRDSAGWNLDKDEVQRRRMTFWEFYAWDAWSSVITGRPPVLNIAQSDCRFPEDRDTVVNSQGQLEPGWHKWKWMYNANCLTPSLQRTFSVRPLSYSSLLELDKRIRSFPLPEHLRPGSENGQGWSSDPFKAMCQHGTTLLRESNLLYIHRSYFAQAIRESNDPLQHKYGQSVLAAYQSTRALVSSLRGAYAVHPALVGKIWWFWSAIYSSCVILGAVVVEAPGCKLAESALNDLDTTISFFELGSASCRSPRLLPMLRTFHTRAHEAYTDYRRQIQAGNGPVTTPPKDRSNLDSPDELEVLGGRKTLV</sequence>
<evidence type="ECO:0000313" key="1">
    <source>
        <dbReference type="EMBL" id="KAI0032311.1"/>
    </source>
</evidence>
<feature type="non-terminal residue" evidence="1">
    <location>
        <position position="589"/>
    </location>
</feature>
<proteinExistence type="predicted"/>
<evidence type="ECO:0000313" key="2">
    <source>
        <dbReference type="Proteomes" id="UP000814128"/>
    </source>
</evidence>
<accession>A0ACB8QLR3</accession>
<comment type="caution">
    <text evidence="1">The sequence shown here is derived from an EMBL/GenBank/DDBJ whole genome shotgun (WGS) entry which is preliminary data.</text>
</comment>
<name>A0ACB8QLR3_9AGAM</name>